<gene>
    <name evidence="2" type="ORF">TRAPUB_4375</name>
</gene>
<feature type="region of interest" description="Disordered" evidence="1">
    <location>
        <begin position="246"/>
        <end position="284"/>
    </location>
</feature>
<organism evidence="2 3">
    <name type="scientific">Trametes pubescens</name>
    <name type="common">White-rot fungus</name>
    <dbReference type="NCBI Taxonomy" id="154538"/>
    <lineage>
        <taxon>Eukaryota</taxon>
        <taxon>Fungi</taxon>
        <taxon>Dikarya</taxon>
        <taxon>Basidiomycota</taxon>
        <taxon>Agaricomycotina</taxon>
        <taxon>Agaricomycetes</taxon>
        <taxon>Polyporales</taxon>
        <taxon>Polyporaceae</taxon>
        <taxon>Trametes</taxon>
    </lineage>
</organism>
<protein>
    <submittedName>
        <fullName evidence="2">Uncharacterized protein</fullName>
    </submittedName>
</protein>
<keyword evidence="3" id="KW-1185">Reference proteome</keyword>
<evidence type="ECO:0000256" key="1">
    <source>
        <dbReference type="SAM" id="MobiDB-lite"/>
    </source>
</evidence>
<dbReference type="OMA" id="EVSHRWM"/>
<reference evidence="2 3" key="1">
    <citation type="submission" date="2016-10" db="EMBL/GenBank/DDBJ databases">
        <title>Genome sequence of the basidiomycete white-rot fungus Trametes pubescens.</title>
        <authorList>
            <person name="Makela M.R."/>
            <person name="Granchi Z."/>
            <person name="Peng M."/>
            <person name="De Vries R.P."/>
            <person name="Grigoriev I."/>
            <person name="Riley R."/>
            <person name="Hilden K."/>
        </authorList>
    </citation>
    <scope>NUCLEOTIDE SEQUENCE [LARGE SCALE GENOMIC DNA]</scope>
    <source>
        <strain evidence="2 3">FBCC735</strain>
    </source>
</reference>
<proteinExistence type="predicted"/>
<dbReference type="OrthoDB" id="2749633at2759"/>
<feature type="non-terminal residue" evidence="2">
    <location>
        <position position="1"/>
    </location>
</feature>
<dbReference type="AlphaFoldDB" id="A0A1M2VB32"/>
<name>A0A1M2VB32_TRAPU</name>
<dbReference type="EMBL" id="MNAD01001513">
    <property type="protein sequence ID" value="OJT04870.1"/>
    <property type="molecule type" value="Genomic_DNA"/>
</dbReference>
<sequence>RHREAPHRLARLWWTPDEGEDFQLLQGCTIKTLGLLRAECVRELSEMVDDLVAEVEDSERRRMHVVDDRVLWLTTAMRHARDRLRNFACTFRDAAMQVREVQRYWLMTRAYLDYYGTYIRLGWRSNPLNTDLMGAFTTDPGVVQNLYEAGIPVWFVRQNASLLESTVVYELTKMEPPRGESVNAGPQHGAVLYRGLVGRKHLEVMAKGGHTYLDISRAPILIVETEGGYAPPLSRKQYCNERTDQARTAEHTTAQRNGVRGPISKRATKRDGRGYHPYRTKGSGRPQVRLGAEKFEEVSHRWMPPALPPWREALDSVDLSHVSPTSRKSWGYWIPEPGLFVRTKTDQRGLKYLMNWLRVRPAWLYMLRVRDANLCSIPPQWWRDFLYGEIARSEGDTETRRSVRVRQVSHVFSKAFQLGDVDVNPAVPPAWFDRRYDHIPENVCGRIIWELSELGFRQELLAMDRILVPMSRQIGDEEMREDFIGRVFPDGALYCVERLPADTGCGLSDDLCFRRVPYLEAFRKVLCRWPRCPPCIHKGPSIATSMSREVIEEKERQMARFYVQRFYEEAGRAPIVPRRFPKVG</sequence>
<accession>A0A1M2VB32</accession>
<comment type="caution">
    <text evidence="2">The sequence shown here is derived from an EMBL/GenBank/DDBJ whole genome shotgun (WGS) entry which is preliminary data.</text>
</comment>
<dbReference type="Proteomes" id="UP000184267">
    <property type="component" value="Unassembled WGS sequence"/>
</dbReference>
<evidence type="ECO:0000313" key="2">
    <source>
        <dbReference type="EMBL" id="OJT04870.1"/>
    </source>
</evidence>
<evidence type="ECO:0000313" key="3">
    <source>
        <dbReference type="Proteomes" id="UP000184267"/>
    </source>
</evidence>